<dbReference type="InParanoid" id="A0A2R5GH63"/>
<accession>A0A2R5GH63</accession>
<dbReference type="Pfam" id="PF13561">
    <property type="entry name" value="adh_short_C2"/>
    <property type="match status" value="1"/>
</dbReference>
<evidence type="ECO:0000313" key="5">
    <source>
        <dbReference type="Proteomes" id="UP000241890"/>
    </source>
</evidence>
<dbReference type="PRINTS" id="PR00081">
    <property type="entry name" value="GDHRDH"/>
</dbReference>
<evidence type="ECO:0000256" key="1">
    <source>
        <dbReference type="ARBA" id="ARBA00006484"/>
    </source>
</evidence>
<evidence type="ECO:0000313" key="4">
    <source>
        <dbReference type="EMBL" id="GBG30232.1"/>
    </source>
</evidence>
<comment type="similarity">
    <text evidence="1">Belongs to the short-chain dehydrogenases/reductases (SDR) family.</text>
</comment>
<dbReference type="NCBIfam" id="NF009385">
    <property type="entry name" value="PRK12744.1"/>
    <property type="match status" value="1"/>
</dbReference>
<dbReference type="AlphaFoldDB" id="A0A2R5GH63"/>
<feature type="domain" description="Ketoreductase" evidence="3">
    <location>
        <begin position="9"/>
        <end position="190"/>
    </location>
</feature>
<evidence type="ECO:0000259" key="3">
    <source>
        <dbReference type="SMART" id="SM00822"/>
    </source>
</evidence>
<protein>
    <submittedName>
        <fullName evidence="4">Short-chain type dehydrogenase/reductase</fullName>
    </submittedName>
</protein>
<dbReference type="Gene3D" id="3.40.50.720">
    <property type="entry name" value="NAD(P)-binding Rossmann-like Domain"/>
    <property type="match status" value="1"/>
</dbReference>
<organism evidence="4 5">
    <name type="scientific">Hondaea fermentalgiana</name>
    <dbReference type="NCBI Taxonomy" id="2315210"/>
    <lineage>
        <taxon>Eukaryota</taxon>
        <taxon>Sar</taxon>
        <taxon>Stramenopiles</taxon>
        <taxon>Bigyra</taxon>
        <taxon>Labyrinthulomycetes</taxon>
        <taxon>Thraustochytrida</taxon>
        <taxon>Thraustochytriidae</taxon>
        <taxon>Hondaea</taxon>
    </lineage>
</organism>
<keyword evidence="2" id="KW-0560">Oxidoreductase</keyword>
<gene>
    <name evidence="4" type="ORF">FCC1311_064522</name>
</gene>
<dbReference type="PANTHER" id="PTHR48107:SF7">
    <property type="entry name" value="RE15974P"/>
    <property type="match status" value="1"/>
</dbReference>
<dbReference type="PRINTS" id="PR00080">
    <property type="entry name" value="SDRFAMILY"/>
</dbReference>
<dbReference type="InterPro" id="IPR002347">
    <property type="entry name" value="SDR_fam"/>
</dbReference>
<dbReference type="SMART" id="SM00822">
    <property type="entry name" value="PKS_KR"/>
    <property type="match status" value="1"/>
</dbReference>
<reference evidence="4 5" key="1">
    <citation type="submission" date="2017-12" db="EMBL/GenBank/DDBJ databases">
        <title>Sequencing, de novo assembly and annotation of complete genome of a new Thraustochytrid species, strain FCC1311.</title>
        <authorList>
            <person name="Sedici K."/>
            <person name="Godart F."/>
            <person name="Aiese Cigliano R."/>
            <person name="Sanseverino W."/>
            <person name="Barakat M."/>
            <person name="Ortet P."/>
            <person name="Marechal E."/>
            <person name="Cagnac O."/>
            <person name="Amato A."/>
        </authorList>
    </citation>
    <scope>NUCLEOTIDE SEQUENCE [LARGE SCALE GENOMIC DNA]</scope>
</reference>
<dbReference type="EMBL" id="BEYU01000073">
    <property type="protein sequence ID" value="GBG30232.1"/>
    <property type="molecule type" value="Genomic_DNA"/>
</dbReference>
<dbReference type="PANTHER" id="PTHR48107">
    <property type="entry name" value="NADPH-DEPENDENT ALDEHYDE REDUCTASE-LIKE PROTEIN, CHLOROPLASTIC-RELATED"/>
    <property type="match status" value="1"/>
</dbReference>
<dbReference type="OrthoDB" id="1393670at2759"/>
<keyword evidence="5" id="KW-1185">Reference proteome</keyword>
<evidence type="ECO:0000256" key="2">
    <source>
        <dbReference type="ARBA" id="ARBA00023002"/>
    </source>
</evidence>
<dbReference type="InterPro" id="IPR057326">
    <property type="entry name" value="KR_dom"/>
</dbReference>
<name>A0A2R5GH63_9STRA</name>
<dbReference type="Proteomes" id="UP000241890">
    <property type="component" value="Unassembled WGS sequence"/>
</dbReference>
<dbReference type="GO" id="GO:0016614">
    <property type="term" value="F:oxidoreductase activity, acting on CH-OH group of donors"/>
    <property type="evidence" value="ECO:0007669"/>
    <property type="project" value="UniProtKB-ARBA"/>
</dbReference>
<sequence length="257" mass="26958">MTSRTLQGKTALIAGGSKNLGAAFAKDLAEHGIACVGIHYNSASSLEEAEATKKQVQDAGTRVFLYQADLADPGAVEDLFQSAKADMGGIDLAINCAGVLKKNKIIDMSEDDLDATLNINIRAGFLFIKHAGIALNDNGNILTIGTSLVGGFQADYGLYAGSKAALEHFTRAAAKELGHRGISANCLAPGPINNSFFFATSPQAAANHLKSLTALGDQAPVGLSEMEDIAPWARFLATEGWWMTGQTILLNGGLFTK</sequence>
<proteinExistence type="inferred from homology"/>
<dbReference type="SUPFAM" id="SSF51735">
    <property type="entry name" value="NAD(P)-binding Rossmann-fold domains"/>
    <property type="match status" value="1"/>
</dbReference>
<dbReference type="InterPro" id="IPR036291">
    <property type="entry name" value="NAD(P)-bd_dom_sf"/>
</dbReference>
<comment type="caution">
    <text evidence="4">The sequence shown here is derived from an EMBL/GenBank/DDBJ whole genome shotgun (WGS) entry which is preliminary data.</text>
</comment>